<dbReference type="GO" id="GO:0008270">
    <property type="term" value="F:zinc ion binding"/>
    <property type="evidence" value="ECO:0007669"/>
    <property type="project" value="UniProtKB-KW"/>
</dbReference>
<name>A0AAV5FZ42_ELECO</name>
<dbReference type="GO" id="GO:0033503">
    <property type="term" value="C:HULC complex"/>
    <property type="evidence" value="ECO:0007669"/>
    <property type="project" value="TreeGrafter"/>
</dbReference>
<evidence type="ECO:0000256" key="2">
    <source>
        <dbReference type="ARBA" id="ARBA00022723"/>
    </source>
</evidence>
<keyword evidence="2 6" id="KW-0479">Metal-binding</keyword>
<feature type="coiled-coil region" evidence="7">
    <location>
        <begin position="133"/>
        <end position="160"/>
    </location>
</feature>
<evidence type="ECO:0000256" key="6">
    <source>
        <dbReference type="RuleBase" id="RU365038"/>
    </source>
</evidence>
<dbReference type="GO" id="GO:0006325">
    <property type="term" value="P:chromatin organization"/>
    <property type="evidence" value="ECO:0007669"/>
    <property type="project" value="UniProtKB-KW"/>
</dbReference>
<dbReference type="EMBL" id="BQKI01000199">
    <property type="protein sequence ID" value="GJN40948.1"/>
    <property type="molecule type" value="Genomic_DNA"/>
</dbReference>
<protein>
    <recommendedName>
        <fullName evidence="6">E3 ubiquitin protein ligase</fullName>
        <ecNumber evidence="6">2.3.2.27</ecNumber>
    </recommendedName>
</protein>
<keyword evidence="5 6" id="KW-0539">Nucleus</keyword>
<comment type="subcellular location">
    <subcellularLocation>
        <location evidence="1 6">Nucleus</location>
    </subcellularLocation>
</comment>
<dbReference type="EMBL" id="BQKI01000199">
    <property type="protein sequence ID" value="GJN40850.1"/>
    <property type="molecule type" value="Genomic_DNA"/>
</dbReference>
<comment type="catalytic activity">
    <reaction evidence="6">
        <text>S-ubiquitinyl-[E2 ubiquitin-conjugating enzyme]-L-cysteine + [acceptor protein]-L-lysine = [E2 ubiquitin-conjugating enzyme]-L-cysteine + N(6)-ubiquitinyl-[acceptor protein]-L-lysine.</text>
        <dbReference type="EC" id="2.3.2.27"/>
    </reaction>
</comment>
<keyword evidence="6" id="KW-0808">Transferase</keyword>
<dbReference type="EC" id="2.3.2.27" evidence="6"/>
<keyword evidence="4 6" id="KW-0862">Zinc</keyword>
<reference evidence="9" key="1">
    <citation type="journal article" date="2018" name="DNA Res.">
        <title>Multiple hybrid de novo genome assembly of finger millet, an orphan allotetraploid crop.</title>
        <authorList>
            <person name="Hatakeyama M."/>
            <person name="Aluri S."/>
            <person name="Balachadran M.T."/>
            <person name="Sivarajan S.R."/>
            <person name="Patrignani A."/>
            <person name="Gruter S."/>
            <person name="Poveda L."/>
            <person name="Shimizu-Inatsugi R."/>
            <person name="Baeten J."/>
            <person name="Francoijs K.J."/>
            <person name="Nataraja K.N."/>
            <person name="Reddy Y.A.N."/>
            <person name="Phadnis S."/>
            <person name="Ravikumar R.L."/>
            <person name="Schlapbach R."/>
            <person name="Sreeman S.M."/>
            <person name="Shimizu K.K."/>
        </authorList>
    </citation>
    <scope>NUCLEOTIDE SEQUENCE</scope>
</reference>
<accession>A0AAV5FZ42</accession>
<keyword evidence="3 6" id="KW-0863">Zinc-finger</keyword>
<comment type="caution">
    <text evidence="9">The sequence shown here is derived from an EMBL/GenBank/DDBJ whole genome shotgun (WGS) entry which is preliminary data.</text>
</comment>
<evidence type="ECO:0000313" key="8">
    <source>
        <dbReference type="EMBL" id="GJN40850.1"/>
    </source>
</evidence>
<organism evidence="9 10">
    <name type="scientific">Eleusine coracana subsp. coracana</name>
    <dbReference type="NCBI Taxonomy" id="191504"/>
    <lineage>
        <taxon>Eukaryota</taxon>
        <taxon>Viridiplantae</taxon>
        <taxon>Streptophyta</taxon>
        <taxon>Embryophyta</taxon>
        <taxon>Tracheophyta</taxon>
        <taxon>Spermatophyta</taxon>
        <taxon>Magnoliopsida</taxon>
        <taxon>Liliopsida</taxon>
        <taxon>Poales</taxon>
        <taxon>Poaceae</taxon>
        <taxon>PACMAD clade</taxon>
        <taxon>Chloridoideae</taxon>
        <taxon>Cynodonteae</taxon>
        <taxon>Eleusininae</taxon>
        <taxon>Eleusine</taxon>
    </lineage>
</organism>
<feature type="coiled-coil region" evidence="7">
    <location>
        <begin position="212"/>
        <end position="291"/>
    </location>
</feature>
<evidence type="ECO:0000256" key="1">
    <source>
        <dbReference type="ARBA" id="ARBA00004123"/>
    </source>
</evidence>
<keyword evidence="6 7" id="KW-0175">Coiled coil</keyword>
<evidence type="ECO:0000256" key="4">
    <source>
        <dbReference type="ARBA" id="ARBA00022833"/>
    </source>
</evidence>
<evidence type="ECO:0000256" key="3">
    <source>
        <dbReference type="ARBA" id="ARBA00022771"/>
    </source>
</evidence>
<dbReference type="GO" id="GO:0005634">
    <property type="term" value="C:nucleus"/>
    <property type="evidence" value="ECO:0007669"/>
    <property type="project" value="UniProtKB-SubCell"/>
</dbReference>
<sequence length="295" mass="34095">MHILEGKFKKLRDEQCSYDRILISLNKMWNQLIDDLVLLGVRAGGDLDNLQALDHEELPEDIFESCSSEEIFLLRLLKSSNLKNNKDSNLLQSVEENLAFRHSTTVTLMKSLQEAIVSQQARSEYLSVALNGQKSSEGELEESIAELEESQQKLVVLQLRGMTLASNRLFELHETQEDNLILSKELGDLEGQLKHENYVFVSKPCTILSDQLQHLNVEIERYRGLVEALQNEKNQFMQKENEICERAESIDNMRLNITTYETKIEELERQIQIIMAEKNDLEIKVEETLQDLLEN</sequence>
<dbReference type="GO" id="GO:0061630">
    <property type="term" value="F:ubiquitin protein ligase activity"/>
    <property type="evidence" value="ECO:0007669"/>
    <property type="project" value="UniProtKB-EC"/>
</dbReference>
<evidence type="ECO:0000313" key="9">
    <source>
        <dbReference type="EMBL" id="GJN40948.1"/>
    </source>
</evidence>
<dbReference type="PANTHER" id="PTHR23163">
    <property type="entry name" value="RING FINGER PROTEIN-RELATED"/>
    <property type="match status" value="1"/>
</dbReference>
<reference evidence="9" key="2">
    <citation type="submission" date="2021-12" db="EMBL/GenBank/DDBJ databases">
        <title>Resequencing data analysis of finger millet.</title>
        <authorList>
            <person name="Hatakeyama M."/>
            <person name="Aluri S."/>
            <person name="Balachadran M.T."/>
            <person name="Sivarajan S.R."/>
            <person name="Poveda L."/>
            <person name="Shimizu-Inatsugi R."/>
            <person name="Schlapbach R."/>
            <person name="Sreeman S.M."/>
            <person name="Shimizu K.K."/>
        </authorList>
    </citation>
    <scope>NUCLEOTIDE SEQUENCE</scope>
</reference>
<evidence type="ECO:0000256" key="7">
    <source>
        <dbReference type="SAM" id="Coils"/>
    </source>
</evidence>
<comment type="similarity">
    <text evidence="6">Belongs to the BRE1 family.</text>
</comment>
<dbReference type="InterPro" id="IPR013956">
    <property type="entry name" value="E3_ubiquit_lig_Bre1"/>
</dbReference>
<dbReference type="Proteomes" id="UP001054889">
    <property type="component" value="Unassembled WGS sequence"/>
</dbReference>
<keyword evidence="6" id="KW-0833">Ubl conjugation pathway</keyword>
<comment type="pathway">
    <text evidence="6">Protein modification; protein ubiquitination.</text>
</comment>
<dbReference type="AlphaFoldDB" id="A0AAV5FZ42"/>
<keyword evidence="6" id="KW-0156">Chromatin regulator</keyword>
<dbReference type="GO" id="GO:0016567">
    <property type="term" value="P:protein ubiquitination"/>
    <property type="evidence" value="ECO:0007669"/>
    <property type="project" value="UniProtKB-UniRule"/>
</dbReference>
<evidence type="ECO:0000256" key="5">
    <source>
        <dbReference type="ARBA" id="ARBA00023242"/>
    </source>
</evidence>
<proteinExistence type="inferred from homology"/>
<keyword evidence="10" id="KW-1185">Reference proteome</keyword>
<evidence type="ECO:0000313" key="10">
    <source>
        <dbReference type="Proteomes" id="UP001054889"/>
    </source>
</evidence>
<gene>
    <name evidence="9" type="primary">gn00261</name>
    <name evidence="8" type="synonym">gn00156</name>
    <name evidence="8" type="ORF">PR202_gn00156</name>
    <name evidence="9" type="ORF">PR202_gn00261</name>
</gene>
<dbReference type="PANTHER" id="PTHR23163:SF8">
    <property type="entry name" value="E3 UBIQUITIN-PROTEIN LIGASE BRE1-LIKE 2"/>
    <property type="match status" value="1"/>
</dbReference>